<protein>
    <recommendedName>
        <fullName evidence="3">GIY-YIG domain-containing protein</fullName>
    </recommendedName>
</protein>
<name>A0A9Q1CCS8_HOLLE</name>
<reference evidence="1" key="1">
    <citation type="submission" date="2021-10" db="EMBL/GenBank/DDBJ databases">
        <title>Tropical sea cucumber genome reveals ecological adaptation and Cuvierian tubules defense mechanism.</title>
        <authorList>
            <person name="Chen T."/>
        </authorList>
    </citation>
    <scope>NUCLEOTIDE SEQUENCE</scope>
    <source>
        <strain evidence="1">Nanhai2018</strain>
        <tissue evidence="1">Muscle</tissue>
    </source>
</reference>
<proteinExistence type="predicted"/>
<comment type="caution">
    <text evidence="1">The sequence shown here is derived from an EMBL/GenBank/DDBJ whole genome shotgun (WGS) entry which is preliminary data.</text>
</comment>
<dbReference type="AlphaFoldDB" id="A0A9Q1CCS8"/>
<dbReference type="Proteomes" id="UP001152320">
    <property type="component" value="Chromosome 4"/>
</dbReference>
<organism evidence="1 2">
    <name type="scientific">Holothuria leucospilota</name>
    <name type="common">Black long sea cucumber</name>
    <name type="synonym">Mertensiothuria leucospilota</name>
    <dbReference type="NCBI Taxonomy" id="206669"/>
    <lineage>
        <taxon>Eukaryota</taxon>
        <taxon>Metazoa</taxon>
        <taxon>Echinodermata</taxon>
        <taxon>Eleutherozoa</taxon>
        <taxon>Echinozoa</taxon>
        <taxon>Holothuroidea</taxon>
        <taxon>Aspidochirotacea</taxon>
        <taxon>Aspidochirotida</taxon>
        <taxon>Holothuriidae</taxon>
        <taxon>Holothuria</taxon>
    </lineage>
</organism>
<sequence>MVILNNGFISIDVFSKPTDVHLYLLPSSSHPKYQVNSIPYSKSLKDLLRKSKSPYRTRTGDTVGCFKCKRKKCDLCPNFLLQSSSFFSCATKKRYPTKSCVSCTSDCIIYVATCFKCNLQYVGSTSTEFKVRFRNHKIRPPE</sequence>
<evidence type="ECO:0008006" key="3">
    <source>
        <dbReference type="Google" id="ProtNLM"/>
    </source>
</evidence>
<gene>
    <name evidence="1" type="ORF">HOLleu_09341</name>
</gene>
<accession>A0A9Q1CCS8</accession>
<dbReference type="EMBL" id="JAIZAY010000004">
    <property type="protein sequence ID" value="KAJ8042565.1"/>
    <property type="molecule type" value="Genomic_DNA"/>
</dbReference>
<evidence type="ECO:0000313" key="2">
    <source>
        <dbReference type="Proteomes" id="UP001152320"/>
    </source>
</evidence>
<keyword evidence="2" id="KW-1185">Reference proteome</keyword>
<evidence type="ECO:0000313" key="1">
    <source>
        <dbReference type="EMBL" id="KAJ8042565.1"/>
    </source>
</evidence>